<sequence>MKLHASGEDYLEAILVLQKKMGMVRPVDIARHMGFTKPSITHAITTLQTGGFVERDEDGFIRLTDVGREVAERTYEKHCFFTEMLIEAGVDQETAEADACRMEHAISEDSFQHLKVKRQG</sequence>
<keyword evidence="2" id="KW-0805">Transcription regulation</keyword>
<dbReference type="InterPro" id="IPR036388">
    <property type="entry name" value="WH-like_DNA-bd_sf"/>
</dbReference>
<feature type="domain" description="HTH dtxR-type" evidence="5">
    <location>
        <begin position="3"/>
        <end position="64"/>
    </location>
</feature>
<accession>A0A9D2PQP3</accession>
<dbReference type="EMBL" id="DWVZ01000212">
    <property type="protein sequence ID" value="HJC64876.1"/>
    <property type="molecule type" value="Genomic_DNA"/>
</dbReference>
<evidence type="ECO:0000256" key="3">
    <source>
        <dbReference type="ARBA" id="ARBA00023125"/>
    </source>
</evidence>
<dbReference type="InterPro" id="IPR022687">
    <property type="entry name" value="HTH_DTXR"/>
</dbReference>
<dbReference type="Proteomes" id="UP000823886">
    <property type="component" value="Unassembled WGS sequence"/>
</dbReference>
<dbReference type="GO" id="GO:0046983">
    <property type="term" value="F:protein dimerization activity"/>
    <property type="evidence" value="ECO:0007669"/>
    <property type="project" value="InterPro"/>
</dbReference>
<keyword evidence="3" id="KW-0238">DNA-binding</keyword>
<name>A0A9D2PQP3_9FIRM</name>
<dbReference type="Gene3D" id="1.10.10.10">
    <property type="entry name" value="Winged helix-like DNA-binding domain superfamily/Winged helix DNA-binding domain"/>
    <property type="match status" value="1"/>
</dbReference>
<dbReference type="InterPro" id="IPR022689">
    <property type="entry name" value="Iron_dep_repressor"/>
</dbReference>
<dbReference type="SMART" id="SM00529">
    <property type="entry name" value="HTH_DTXR"/>
    <property type="match status" value="1"/>
</dbReference>
<dbReference type="GO" id="GO:0046914">
    <property type="term" value="F:transition metal ion binding"/>
    <property type="evidence" value="ECO:0007669"/>
    <property type="project" value="InterPro"/>
</dbReference>
<keyword evidence="4" id="KW-0804">Transcription</keyword>
<dbReference type="Pfam" id="PF01325">
    <property type="entry name" value="Fe_dep_repress"/>
    <property type="match status" value="1"/>
</dbReference>
<evidence type="ECO:0000256" key="1">
    <source>
        <dbReference type="ARBA" id="ARBA00007871"/>
    </source>
</evidence>
<evidence type="ECO:0000313" key="7">
    <source>
        <dbReference type="Proteomes" id="UP000823886"/>
    </source>
</evidence>
<dbReference type="PANTHER" id="PTHR33238:SF7">
    <property type="entry name" value="IRON-DEPENDENT TRANSCRIPTIONAL REGULATOR"/>
    <property type="match status" value="1"/>
</dbReference>
<dbReference type="InterPro" id="IPR036390">
    <property type="entry name" value="WH_DNA-bd_sf"/>
</dbReference>
<dbReference type="InterPro" id="IPR036421">
    <property type="entry name" value="Fe_dep_repressor_sf"/>
</dbReference>
<reference evidence="6" key="1">
    <citation type="journal article" date="2021" name="PeerJ">
        <title>Extensive microbial diversity within the chicken gut microbiome revealed by metagenomics and culture.</title>
        <authorList>
            <person name="Gilroy R."/>
            <person name="Ravi A."/>
            <person name="Getino M."/>
            <person name="Pursley I."/>
            <person name="Horton D.L."/>
            <person name="Alikhan N.F."/>
            <person name="Baker D."/>
            <person name="Gharbi K."/>
            <person name="Hall N."/>
            <person name="Watson M."/>
            <person name="Adriaenssens E.M."/>
            <person name="Foster-Nyarko E."/>
            <person name="Jarju S."/>
            <person name="Secka A."/>
            <person name="Antonio M."/>
            <person name="Oren A."/>
            <person name="Chaudhuri R.R."/>
            <person name="La Ragione R."/>
            <person name="Hildebrand F."/>
            <person name="Pallen M.J."/>
        </authorList>
    </citation>
    <scope>NUCLEOTIDE SEQUENCE</scope>
    <source>
        <strain evidence="6">ChiBcec2-3848</strain>
    </source>
</reference>
<dbReference type="SUPFAM" id="SSF47979">
    <property type="entry name" value="Iron-dependent repressor protein, dimerization domain"/>
    <property type="match status" value="1"/>
</dbReference>
<evidence type="ECO:0000313" key="6">
    <source>
        <dbReference type="EMBL" id="HJC64876.1"/>
    </source>
</evidence>
<proteinExistence type="inferred from homology"/>
<dbReference type="Pfam" id="PF02742">
    <property type="entry name" value="Fe_dep_repr_C"/>
    <property type="match status" value="1"/>
</dbReference>
<comment type="similarity">
    <text evidence="1">Belongs to the DtxR/MntR family.</text>
</comment>
<evidence type="ECO:0000259" key="5">
    <source>
        <dbReference type="PROSITE" id="PS50944"/>
    </source>
</evidence>
<dbReference type="GO" id="GO:0003677">
    <property type="term" value="F:DNA binding"/>
    <property type="evidence" value="ECO:0007669"/>
    <property type="project" value="UniProtKB-KW"/>
</dbReference>
<dbReference type="PANTHER" id="PTHR33238">
    <property type="entry name" value="IRON (METAL) DEPENDENT REPRESSOR, DTXR FAMILY"/>
    <property type="match status" value="1"/>
</dbReference>
<evidence type="ECO:0000256" key="4">
    <source>
        <dbReference type="ARBA" id="ARBA00023163"/>
    </source>
</evidence>
<dbReference type="PROSITE" id="PS50944">
    <property type="entry name" value="HTH_DTXR"/>
    <property type="match status" value="1"/>
</dbReference>
<dbReference type="Gene3D" id="1.10.60.10">
    <property type="entry name" value="Iron dependent repressor, metal binding and dimerisation domain"/>
    <property type="match status" value="1"/>
</dbReference>
<dbReference type="InterPro" id="IPR050536">
    <property type="entry name" value="DtxR_MntR_Metal-Reg"/>
</dbReference>
<comment type="caution">
    <text evidence="6">The sequence shown here is derived from an EMBL/GenBank/DDBJ whole genome shotgun (WGS) entry which is preliminary data.</text>
</comment>
<reference evidence="6" key="2">
    <citation type="submission" date="2021-04" db="EMBL/GenBank/DDBJ databases">
        <authorList>
            <person name="Gilroy R."/>
        </authorList>
    </citation>
    <scope>NUCLEOTIDE SEQUENCE</scope>
    <source>
        <strain evidence="6">ChiBcec2-3848</strain>
    </source>
</reference>
<dbReference type="InterPro" id="IPR001367">
    <property type="entry name" value="Fe_dep_repressor"/>
</dbReference>
<dbReference type="SUPFAM" id="SSF46785">
    <property type="entry name" value="Winged helix' DNA-binding domain"/>
    <property type="match status" value="1"/>
</dbReference>
<dbReference type="GO" id="GO:0003700">
    <property type="term" value="F:DNA-binding transcription factor activity"/>
    <property type="evidence" value="ECO:0007669"/>
    <property type="project" value="InterPro"/>
</dbReference>
<gene>
    <name evidence="6" type="ORF">H9753_14880</name>
</gene>
<dbReference type="AlphaFoldDB" id="A0A9D2PQP3"/>
<evidence type="ECO:0000256" key="2">
    <source>
        <dbReference type="ARBA" id="ARBA00023015"/>
    </source>
</evidence>
<organism evidence="6 7">
    <name type="scientific">Candidatus Blautia merdavium</name>
    <dbReference type="NCBI Taxonomy" id="2838494"/>
    <lineage>
        <taxon>Bacteria</taxon>
        <taxon>Bacillati</taxon>
        <taxon>Bacillota</taxon>
        <taxon>Clostridia</taxon>
        <taxon>Lachnospirales</taxon>
        <taxon>Lachnospiraceae</taxon>
        <taxon>Blautia</taxon>
    </lineage>
</organism>
<protein>
    <submittedName>
        <fullName evidence="6">Metal-dependent transcriptional regulator</fullName>
    </submittedName>
</protein>